<dbReference type="SFLD" id="SFLDG01129">
    <property type="entry name" value="C1.5:_HAD__Beta-PGM__Phosphata"/>
    <property type="match status" value="1"/>
</dbReference>
<dbReference type="AlphaFoldDB" id="A0A0C3C7J9"/>
<gene>
    <name evidence="1" type="ORF">M413DRAFT_73692</name>
</gene>
<evidence type="ECO:0008006" key="3">
    <source>
        <dbReference type="Google" id="ProtNLM"/>
    </source>
</evidence>
<dbReference type="Proteomes" id="UP000053424">
    <property type="component" value="Unassembled WGS sequence"/>
</dbReference>
<name>A0A0C3C7J9_HEBCY</name>
<dbReference type="HOGENOM" id="CLU_045011_8_0_1"/>
<dbReference type="Gene3D" id="1.10.150.720">
    <property type="entry name" value="Haloacid dehalogenase-like hydrolase"/>
    <property type="match status" value="1"/>
</dbReference>
<dbReference type="EMBL" id="KN831783">
    <property type="protein sequence ID" value="KIM40179.1"/>
    <property type="molecule type" value="Genomic_DNA"/>
</dbReference>
<dbReference type="Pfam" id="PF00702">
    <property type="entry name" value="Hydrolase"/>
    <property type="match status" value="1"/>
</dbReference>
<dbReference type="PANTHER" id="PTHR46191">
    <property type="match status" value="1"/>
</dbReference>
<evidence type="ECO:0000313" key="2">
    <source>
        <dbReference type="Proteomes" id="UP000053424"/>
    </source>
</evidence>
<evidence type="ECO:0000313" key="1">
    <source>
        <dbReference type="EMBL" id="KIM40179.1"/>
    </source>
</evidence>
<dbReference type="InterPro" id="IPR006439">
    <property type="entry name" value="HAD-SF_hydro_IA"/>
</dbReference>
<sequence length="257" mass="29096">MLQNIKLVTFDALHTLITPRAPIYVQYSQVFTPYLGVLPPESIKRSFKEALKAVQKEHPSYDKGVENWWRDVIRRTALGAGGNEREIDAHLSEIAKKLIKRFSSREGYRAFDDAIPTLHHLHNQLGVRTAVVSNGDSRIRAVLKDLDFPDTLWPVVLSDEEGIEKPSNEIFLKVLELVNNSYEHGRILPSECGHIGDELTCDYHGGVNAGFNTLLLRRPGPEGEHEHKDENESLEGVKVIHGLEEVIPWVQERNELA</sequence>
<protein>
    <recommendedName>
        <fullName evidence="3">Haloacid dehalogenase-like hydrolase domain-containing protein 3</fullName>
    </recommendedName>
</protein>
<keyword evidence="2" id="KW-1185">Reference proteome</keyword>
<dbReference type="Gene3D" id="3.40.50.1000">
    <property type="entry name" value="HAD superfamily/HAD-like"/>
    <property type="match status" value="1"/>
</dbReference>
<dbReference type="SUPFAM" id="SSF56784">
    <property type="entry name" value="HAD-like"/>
    <property type="match status" value="1"/>
</dbReference>
<organism evidence="1 2">
    <name type="scientific">Hebeloma cylindrosporum</name>
    <dbReference type="NCBI Taxonomy" id="76867"/>
    <lineage>
        <taxon>Eukaryota</taxon>
        <taxon>Fungi</taxon>
        <taxon>Dikarya</taxon>
        <taxon>Basidiomycota</taxon>
        <taxon>Agaricomycotina</taxon>
        <taxon>Agaricomycetes</taxon>
        <taxon>Agaricomycetidae</taxon>
        <taxon>Agaricales</taxon>
        <taxon>Agaricineae</taxon>
        <taxon>Hymenogastraceae</taxon>
        <taxon>Hebeloma</taxon>
    </lineage>
</organism>
<dbReference type="GO" id="GO:0016791">
    <property type="term" value="F:phosphatase activity"/>
    <property type="evidence" value="ECO:0007669"/>
    <property type="project" value="UniProtKB-ARBA"/>
</dbReference>
<dbReference type="NCBIfam" id="TIGR01549">
    <property type="entry name" value="HAD-SF-IA-v1"/>
    <property type="match status" value="1"/>
</dbReference>
<dbReference type="SFLD" id="SFLDS00003">
    <property type="entry name" value="Haloacid_Dehalogenase"/>
    <property type="match status" value="1"/>
</dbReference>
<dbReference type="GO" id="GO:0005634">
    <property type="term" value="C:nucleus"/>
    <property type="evidence" value="ECO:0007669"/>
    <property type="project" value="TreeGrafter"/>
</dbReference>
<proteinExistence type="predicted"/>
<dbReference type="PANTHER" id="PTHR46191:SF2">
    <property type="entry name" value="HALOACID DEHALOGENASE-LIKE HYDROLASE DOMAIN-CONTAINING PROTEIN 3"/>
    <property type="match status" value="1"/>
</dbReference>
<dbReference type="InterPro" id="IPR051828">
    <property type="entry name" value="HAD-like_hydrolase_domain"/>
</dbReference>
<dbReference type="InterPro" id="IPR036412">
    <property type="entry name" value="HAD-like_sf"/>
</dbReference>
<dbReference type="InterPro" id="IPR023214">
    <property type="entry name" value="HAD_sf"/>
</dbReference>
<accession>A0A0C3C7J9</accession>
<dbReference type="STRING" id="686832.A0A0C3C7J9"/>
<dbReference type="InterPro" id="IPR044924">
    <property type="entry name" value="HAD-SF_hydro_IA_REG-2-like_cap"/>
</dbReference>
<dbReference type="OrthoDB" id="444127at2759"/>
<reference evidence="2" key="2">
    <citation type="submission" date="2015-01" db="EMBL/GenBank/DDBJ databases">
        <title>Evolutionary Origins and Diversification of the Mycorrhizal Mutualists.</title>
        <authorList>
            <consortium name="DOE Joint Genome Institute"/>
            <consortium name="Mycorrhizal Genomics Consortium"/>
            <person name="Kohler A."/>
            <person name="Kuo A."/>
            <person name="Nagy L.G."/>
            <person name="Floudas D."/>
            <person name="Copeland A."/>
            <person name="Barry K.W."/>
            <person name="Cichocki N."/>
            <person name="Veneault-Fourrey C."/>
            <person name="LaButti K."/>
            <person name="Lindquist E.A."/>
            <person name="Lipzen A."/>
            <person name="Lundell T."/>
            <person name="Morin E."/>
            <person name="Murat C."/>
            <person name="Riley R."/>
            <person name="Ohm R."/>
            <person name="Sun H."/>
            <person name="Tunlid A."/>
            <person name="Henrissat B."/>
            <person name="Grigoriev I.V."/>
            <person name="Hibbett D.S."/>
            <person name="Martin F."/>
        </authorList>
    </citation>
    <scope>NUCLEOTIDE SEQUENCE [LARGE SCALE GENOMIC DNA]</scope>
    <source>
        <strain evidence="2">h7</strain>
    </source>
</reference>
<reference evidence="1 2" key="1">
    <citation type="submission" date="2014-04" db="EMBL/GenBank/DDBJ databases">
        <authorList>
            <consortium name="DOE Joint Genome Institute"/>
            <person name="Kuo A."/>
            <person name="Gay G."/>
            <person name="Dore J."/>
            <person name="Kohler A."/>
            <person name="Nagy L.G."/>
            <person name="Floudas D."/>
            <person name="Copeland A."/>
            <person name="Barry K.W."/>
            <person name="Cichocki N."/>
            <person name="Veneault-Fourrey C."/>
            <person name="LaButti K."/>
            <person name="Lindquist E.A."/>
            <person name="Lipzen A."/>
            <person name="Lundell T."/>
            <person name="Morin E."/>
            <person name="Murat C."/>
            <person name="Sun H."/>
            <person name="Tunlid A."/>
            <person name="Henrissat B."/>
            <person name="Grigoriev I.V."/>
            <person name="Hibbett D.S."/>
            <person name="Martin F."/>
            <person name="Nordberg H.P."/>
            <person name="Cantor M.N."/>
            <person name="Hua S.X."/>
        </authorList>
    </citation>
    <scope>NUCLEOTIDE SEQUENCE [LARGE SCALE GENOMIC DNA]</scope>
    <source>
        <strain evidence="2">h7</strain>
    </source>
</reference>